<evidence type="ECO:0000259" key="9">
    <source>
        <dbReference type="PROSITE" id="PS51747"/>
    </source>
</evidence>
<dbReference type="GeneID" id="110775358"/>
<dbReference type="PANTHER" id="PTHR11079">
    <property type="entry name" value="CYTOSINE DEAMINASE FAMILY MEMBER"/>
    <property type="match status" value="1"/>
</dbReference>
<dbReference type="Pfam" id="PF00383">
    <property type="entry name" value="dCMP_cyt_deam_1"/>
    <property type="match status" value="1"/>
</dbReference>
<feature type="domain" description="CMP/dCMP-type deaminase" evidence="9">
    <location>
        <begin position="93"/>
        <end position="215"/>
    </location>
</feature>
<dbReference type="NCBIfam" id="TIGR00326">
    <property type="entry name" value="eubact_ribD"/>
    <property type="match status" value="1"/>
</dbReference>
<evidence type="ECO:0000256" key="8">
    <source>
        <dbReference type="ARBA" id="ARBA00070721"/>
    </source>
</evidence>
<dbReference type="PROSITE" id="PS51747">
    <property type="entry name" value="CYT_DCMP_DEAMINASES_2"/>
    <property type="match status" value="1"/>
</dbReference>
<evidence type="ECO:0000256" key="2">
    <source>
        <dbReference type="ARBA" id="ARBA00004882"/>
    </source>
</evidence>
<dbReference type="InterPro" id="IPR016192">
    <property type="entry name" value="APOBEC/CMP_deaminase_Zn-bd"/>
</dbReference>
<evidence type="ECO:0000256" key="3">
    <source>
        <dbReference type="ARBA" id="ARBA00012766"/>
    </source>
</evidence>
<dbReference type="InterPro" id="IPR016193">
    <property type="entry name" value="Cytidine_deaminase-like"/>
</dbReference>
<evidence type="ECO:0000256" key="5">
    <source>
        <dbReference type="ARBA" id="ARBA00022801"/>
    </source>
</evidence>
<dbReference type="InterPro" id="IPR024072">
    <property type="entry name" value="DHFR-like_dom_sf"/>
</dbReference>
<dbReference type="GO" id="GO:0008270">
    <property type="term" value="F:zinc ion binding"/>
    <property type="evidence" value="ECO:0007669"/>
    <property type="project" value="InterPro"/>
</dbReference>
<dbReference type="FunFam" id="3.40.140.10:FF:000025">
    <property type="entry name" value="Riboflavin biosynthesis protein RibD"/>
    <property type="match status" value="1"/>
</dbReference>
<evidence type="ECO:0000256" key="1">
    <source>
        <dbReference type="ARBA" id="ARBA00001947"/>
    </source>
</evidence>
<dbReference type="AlphaFoldDB" id="A0A9R0HRI2"/>
<sequence>MNFLTLSNPNSIFNPSIVSPHLTKSTYKSVSGSFSLSQLVPNPHKNMFYLRKPVFDSRFNHGYWSMGKRLSGASFSFRIGGDVVKVRCESISKDDAFYMRKSVELAKQAIGCTSPNPMVGCVIVKDGKIVGQGFHPKAGEPHAEVFALRDAGEQAENATAYVTLEPCNHYGKTPPCSEALIKAKVKRVVVGMVDPNPIVSSRGINRLQEAGIEVVVGVEEDLCNKLNEAFIHKMISGKPFVTLRYSISVNAVLSDQLGDKVAESGGYYSQLLQEYDAVIHAATTKMDKEMSFLKSQESNARQPQQIFMAKKSDILNWNLELLVEADCKPIIFVDKEVTLSQEMSRKGFETVVMDDISLDAVLEYCSRQGMCNVLVDLRGKLSVWEDILEKGFLTNSVQKVVVEVLPLWVGNDVNLSSSTMMSLTQSKRLKNLSARITRDTVLLEGYF</sequence>
<evidence type="ECO:0000256" key="7">
    <source>
        <dbReference type="ARBA" id="ARBA00058389"/>
    </source>
</evidence>
<dbReference type="KEGG" id="soe:110775358"/>
<accession>A0A9R0HRI2</accession>
<dbReference type="Gene3D" id="3.40.140.10">
    <property type="entry name" value="Cytidine Deaminase, domain 2"/>
    <property type="match status" value="1"/>
</dbReference>
<dbReference type="EC" id="3.5.4.26" evidence="3"/>
<dbReference type="GO" id="GO:0009231">
    <property type="term" value="P:riboflavin biosynthetic process"/>
    <property type="evidence" value="ECO:0007669"/>
    <property type="project" value="InterPro"/>
</dbReference>
<dbReference type="OrthoDB" id="252265at2759"/>
<organism evidence="10 11">
    <name type="scientific">Spinacia oleracea</name>
    <name type="common">Spinach</name>
    <dbReference type="NCBI Taxonomy" id="3562"/>
    <lineage>
        <taxon>Eukaryota</taxon>
        <taxon>Viridiplantae</taxon>
        <taxon>Streptophyta</taxon>
        <taxon>Embryophyta</taxon>
        <taxon>Tracheophyta</taxon>
        <taxon>Spermatophyta</taxon>
        <taxon>Magnoliopsida</taxon>
        <taxon>eudicotyledons</taxon>
        <taxon>Gunneridae</taxon>
        <taxon>Pentapetalae</taxon>
        <taxon>Caryophyllales</taxon>
        <taxon>Chenopodiaceae</taxon>
        <taxon>Chenopodioideae</taxon>
        <taxon>Anserineae</taxon>
        <taxon>Spinacia</taxon>
    </lineage>
</organism>
<keyword evidence="6" id="KW-0862">Zinc</keyword>
<gene>
    <name evidence="11" type="primary">LOC110775358</name>
</gene>
<dbReference type="GO" id="GO:0008835">
    <property type="term" value="F:diaminohydroxyphosphoribosylaminopyrimidine deaminase activity"/>
    <property type="evidence" value="ECO:0000318"/>
    <property type="project" value="GO_Central"/>
</dbReference>
<dbReference type="Proteomes" id="UP000813463">
    <property type="component" value="Chromosome 1"/>
</dbReference>
<dbReference type="SUPFAM" id="SSF53597">
    <property type="entry name" value="Dihydrofolate reductase-like"/>
    <property type="match status" value="1"/>
</dbReference>
<name>A0A9R0HRI2_SPIOL</name>
<keyword evidence="4" id="KW-0479">Metal-binding</keyword>
<evidence type="ECO:0000256" key="4">
    <source>
        <dbReference type="ARBA" id="ARBA00022723"/>
    </source>
</evidence>
<dbReference type="PANTHER" id="PTHR11079:SF162">
    <property type="entry name" value="RIBOFLAVIN BIOSYNTHESIS PROTEIN PYRD, CHLOROPLASTIC"/>
    <property type="match status" value="1"/>
</dbReference>
<protein>
    <recommendedName>
        <fullName evidence="8">Riboflavin biosynthesis protein PYRD, chloroplastic</fullName>
        <ecNumber evidence="3">3.5.4.26</ecNumber>
    </recommendedName>
</protein>
<dbReference type="Gene3D" id="3.40.430.10">
    <property type="entry name" value="Dihydrofolate Reductase, subunit A"/>
    <property type="match status" value="1"/>
</dbReference>
<reference evidence="11" key="2">
    <citation type="submission" date="2025-08" db="UniProtKB">
        <authorList>
            <consortium name="RefSeq"/>
        </authorList>
    </citation>
    <scope>IDENTIFICATION</scope>
    <source>
        <tissue evidence="11">Leaf</tissue>
    </source>
</reference>
<dbReference type="InterPro" id="IPR004794">
    <property type="entry name" value="Eubact_RibD"/>
</dbReference>
<keyword evidence="10" id="KW-1185">Reference proteome</keyword>
<dbReference type="InterPro" id="IPR002125">
    <property type="entry name" value="CMP_dCMP_dom"/>
</dbReference>
<evidence type="ECO:0000313" key="11">
    <source>
        <dbReference type="RefSeq" id="XP_021835662.1"/>
    </source>
</evidence>
<reference evidence="10" key="1">
    <citation type="journal article" date="2021" name="Nat. Commun.">
        <title>Genomic analyses provide insights into spinach domestication and the genetic basis of agronomic traits.</title>
        <authorList>
            <person name="Cai X."/>
            <person name="Sun X."/>
            <person name="Xu C."/>
            <person name="Sun H."/>
            <person name="Wang X."/>
            <person name="Ge C."/>
            <person name="Zhang Z."/>
            <person name="Wang Q."/>
            <person name="Fei Z."/>
            <person name="Jiao C."/>
            <person name="Wang Q."/>
        </authorList>
    </citation>
    <scope>NUCLEOTIDE SEQUENCE [LARGE SCALE GENOMIC DNA]</scope>
    <source>
        <strain evidence="10">cv. Varoflay</strain>
    </source>
</reference>
<dbReference type="SUPFAM" id="SSF53927">
    <property type="entry name" value="Cytidine deaminase-like"/>
    <property type="match status" value="1"/>
</dbReference>
<dbReference type="PROSITE" id="PS00903">
    <property type="entry name" value="CYT_DCMP_DEAMINASES_1"/>
    <property type="match status" value="1"/>
</dbReference>
<proteinExistence type="predicted"/>
<comment type="function">
    <text evidence="7">Monofunctional pyrimidine deaminase involved in the riboflavin biosynthesis pathway. Also has a reductase domain that lacks catalytically essential substrate-binding residues.</text>
</comment>
<dbReference type="CDD" id="cd01284">
    <property type="entry name" value="Riboflavin_deaminase-reductase"/>
    <property type="match status" value="1"/>
</dbReference>
<keyword evidence="5" id="KW-0378">Hydrolase</keyword>
<dbReference type="RefSeq" id="XP_021835662.1">
    <property type="nucleotide sequence ID" value="XM_021979970.2"/>
</dbReference>
<comment type="cofactor">
    <cofactor evidence="1">
        <name>Zn(2+)</name>
        <dbReference type="ChEBI" id="CHEBI:29105"/>
    </cofactor>
</comment>
<comment type="pathway">
    <text evidence="2">Cofactor biosynthesis; riboflavin biosynthesis; 5-amino-6-(D-ribitylamino)uracil from GTP: step 2/4.</text>
</comment>
<evidence type="ECO:0000256" key="6">
    <source>
        <dbReference type="ARBA" id="ARBA00022833"/>
    </source>
</evidence>
<evidence type="ECO:0000313" key="10">
    <source>
        <dbReference type="Proteomes" id="UP000813463"/>
    </source>
</evidence>